<comment type="caution">
    <text evidence="3">The sequence shown here is derived from an EMBL/GenBank/DDBJ whole genome shotgun (WGS) entry which is preliminary data.</text>
</comment>
<feature type="compositionally biased region" description="Polar residues" evidence="1">
    <location>
        <begin position="1"/>
        <end position="13"/>
    </location>
</feature>
<reference evidence="3" key="1">
    <citation type="journal article" date="2014" name="Int. J. Syst. Evol. Microbiol.">
        <title>Complete genome sequence of Corynebacterium casei LMG S-19264T (=DSM 44701T), isolated from a smear-ripened cheese.</title>
        <authorList>
            <consortium name="US DOE Joint Genome Institute (JGI-PGF)"/>
            <person name="Walter F."/>
            <person name="Albersmeier A."/>
            <person name="Kalinowski J."/>
            <person name="Ruckert C."/>
        </authorList>
    </citation>
    <scope>NUCLEOTIDE SEQUENCE</scope>
    <source>
        <strain evidence="3">JCM 4125</strain>
    </source>
</reference>
<dbReference type="InterPro" id="IPR007278">
    <property type="entry name" value="DUF397"/>
</dbReference>
<evidence type="ECO:0000259" key="2">
    <source>
        <dbReference type="Pfam" id="PF04149"/>
    </source>
</evidence>
<dbReference type="Proteomes" id="UP000646776">
    <property type="component" value="Unassembled WGS sequence"/>
</dbReference>
<reference evidence="3" key="2">
    <citation type="submission" date="2020-09" db="EMBL/GenBank/DDBJ databases">
        <authorList>
            <person name="Sun Q."/>
            <person name="Ohkuma M."/>
        </authorList>
    </citation>
    <scope>NUCLEOTIDE SEQUENCE</scope>
    <source>
        <strain evidence="3">JCM 4125</strain>
    </source>
</reference>
<feature type="domain" description="DUF397" evidence="2">
    <location>
        <begin position="6"/>
        <end position="58"/>
    </location>
</feature>
<evidence type="ECO:0000313" key="3">
    <source>
        <dbReference type="EMBL" id="GGT75157.1"/>
    </source>
</evidence>
<keyword evidence="4" id="KW-1185">Reference proteome</keyword>
<dbReference type="EMBL" id="BMSA01000021">
    <property type="protein sequence ID" value="GGT75157.1"/>
    <property type="molecule type" value="Genomic_DNA"/>
</dbReference>
<evidence type="ECO:0000313" key="4">
    <source>
        <dbReference type="Proteomes" id="UP000646776"/>
    </source>
</evidence>
<feature type="region of interest" description="Disordered" evidence="1">
    <location>
        <begin position="1"/>
        <end position="20"/>
    </location>
</feature>
<accession>A0A918HMC4</accession>
<dbReference type="Pfam" id="PF04149">
    <property type="entry name" value="DUF397"/>
    <property type="match status" value="1"/>
</dbReference>
<organism evidence="3 4">
    <name type="scientific">Streptomyces phaeofaciens</name>
    <dbReference type="NCBI Taxonomy" id="68254"/>
    <lineage>
        <taxon>Bacteria</taxon>
        <taxon>Bacillati</taxon>
        <taxon>Actinomycetota</taxon>
        <taxon>Actinomycetes</taxon>
        <taxon>Kitasatosporales</taxon>
        <taxon>Streptomycetaceae</taxon>
        <taxon>Streptomyces</taxon>
    </lineage>
</organism>
<protein>
    <submittedName>
        <fullName evidence="3">DUF397 domain-containing protein</fullName>
    </submittedName>
</protein>
<proteinExistence type="predicted"/>
<dbReference type="AlphaFoldDB" id="A0A918HMC4"/>
<name>A0A918HMC4_9ACTN</name>
<gene>
    <name evidence="3" type="ORF">GCM10010226_61630</name>
</gene>
<dbReference type="RefSeq" id="WP_189715052.1">
    <property type="nucleotide sequence ID" value="NZ_BMSA01000021.1"/>
</dbReference>
<sequence length="58" mass="6140">MTLPDNWQKSSYSGEGDGNACVELASTPTTLHLRESDTPATVLTVTPASLGHLLDALR</sequence>
<evidence type="ECO:0000256" key="1">
    <source>
        <dbReference type="SAM" id="MobiDB-lite"/>
    </source>
</evidence>